<gene>
    <name evidence="3" type="ORF">ACFSKK_11765</name>
</gene>
<accession>A0ABW5BXM5</accession>
<evidence type="ECO:0000313" key="4">
    <source>
        <dbReference type="Proteomes" id="UP001597318"/>
    </source>
</evidence>
<dbReference type="EMBL" id="JBHUIK010000002">
    <property type="protein sequence ID" value="MFD2214359.1"/>
    <property type="molecule type" value="Genomic_DNA"/>
</dbReference>
<keyword evidence="1" id="KW-0175">Coiled coil</keyword>
<protein>
    <submittedName>
        <fullName evidence="3">FxLYD domain-containing protein</fullName>
    </submittedName>
</protein>
<name>A0ABW5BXM5_9BACI</name>
<feature type="coiled-coil region" evidence="1">
    <location>
        <begin position="108"/>
        <end position="147"/>
    </location>
</feature>
<comment type="caution">
    <text evidence="3">The sequence shown here is derived from an EMBL/GenBank/DDBJ whole genome shotgun (WGS) entry which is preliminary data.</text>
</comment>
<dbReference type="Proteomes" id="UP001597318">
    <property type="component" value="Unassembled WGS sequence"/>
</dbReference>
<evidence type="ECO:0000313" key="3">
    <source>
        <dbReference type="EMBL" id="MFD2214359.1"/>
    </source>
</evidence>
<evidence type="ECO:0000256" key="1">
    <source>
        <dbReference type="SAM" id="Coils"/>
    </source>
</evidence>
<organism evidence="3 4">
    <name type="scientific">Metabacillus endolithicus</name>
    <dbReference type="NCBI Taxonomy" id="1535204"/>
    <lineage>
        <taxon>Bacteria</taxon>
        <taxon>Bacillati</taxon>
        <taxon>Bacillota</taxon>
        <taxon>Bacilli</taxon>
        <taxon>Bacillales</taxon>
        <taxon>Bacillaceae</taxon>
        <taxon>Metabacillus</taxon>
    </lineage>
</organism>
<evidence type="ECO:0000256" key="2">
    <source>
        <dbReference type="SAM" id="Phobius"/>
    </source>
</evidence>
<feature type="transmembrane region" description="Helical" evidence="2">
    <location>
        <begin position="38"/>
        <end position="59"/>
    </location>
</feature>
<sequence>MFCINCGASFLEKNANYCSHCGKRRNDHHKLINKKTHLLSFFIPVGSFLSVLFVLLFVYSHETEVNGNVITYQEKAEKAALAGEYNKALDFVETGLSYRNNYDVLLDEKKLLLTIMDLNEDLTEVEKKIMNEQYESAQRDLDLLKRQMGTNRSPLFVKLSHEIKQAETSVKVGEMKEEINKLESIDELADKLATFYSLELQEATELKQQIYTKMVTISSVKAEESMANKHFNQALNVVDEALQYVVNNEKLLSLKDRIIEEKTGFEQAEQERINKALQAAKMEEQHNLTKAVELTAVNIKVDKYGDAYINGAVKNNGTETVHSIVIEFTVSDEKGKELESGKTNVFPNKLEPGETGDFEHVTYSTKENAKVNIMNISWLLEEKKG</sequence>
<keyword evidence="2" id="KW-0812">Transmembrane</keyword>
<keyword evidence="2" id="KW-1133">Transmembrane helix</keyword>
<reference evidence="4" key="1">
    <citation type="journal article" date="2019" name="Int. J. Syst. Evol. Microbiol.">
        <title>The Global Catalogue of Microorganisms (GCM) 10K type strain sequencing project: providing services to taxonomists for standard genome sequencing and annotation.</title>
        <authorList>
            <consortium name="The Broad Institute Genomics Platform"/>
            <consortium name="The Broad Institute Genome Sequencing Center for Infectious Disease"/>
            <person name="Wu L."/>
            <person name="Ma J."/>
        </authorList>
    </citation>
    <scope>NUCLEOTIDE SEQUENCE [LARGE SCALE GENOMIC DNA]</scope>
    <source>
        <strain evidence="4">CGMCC 1.15474</strain>
    </source>
</reference>
<dbReference type="InterPro" id="IPR047676">
    <property type="entry name" value="FxLYD_dom"/>
</dbReference>
<proteinExistence type="predicted"/>
<keyword evidence="2" id="KW-0472">Membrane</keyword>
<dbReference type="RefSeq" id="WP_379051713.1">
    <property type="nucleotide sequence ID" value="NZ_JBHUIK010000002.1"/>
</dbReference>
<dbReference type="NCBIfam" id="NF038353">
    <property type="entry name" value="FxLYD_dom"/>
    <property type="match status" value="1"/>
</dbReference>
<keyword evidence="4" id="KW-1185">Reference proteome</keyword>